<evidence type="ECO:0000256" key="1">
    <source>
        <dbReference type="SAM" id="SignalP"/>
    </source>
</evidence>
<keyword evidence="1" id="KW-0732">Signal</keyword>
<reference evidence="2 3" key="1">
    <citation type="submission" date="2017-07" db="EMBL/GenBank/DDBJ databases">
        <title>Sandarakinorhabdus cyanobacteriorum sp. nov., a novel bacterium isolated from cyanobacterial aggregates in a eutrophic lake.</title>
        <authorList>
            <person name="Cai H."/>
        </authorList>
    </citation>
    <scope>NUCLEOTIDE SEQUENCE [LARGE SCALE GENOMIC DNA]</scope>
    <source>
        <strain evidence="2 3">TH057</strain>
    </source>
</reference>
<evidence type="ECO:0000313" key="3">
    <source>
        <dbReference type="Proteomes" id="UP000216991"/>
    </source>
</evidence>
<dbReference type="AlphaFoldDB" id="A0A255Y904"/>
<protein>
    <recommendedName>
        <fullName evidence="4">DUF2490 domain-containing protein</fullName>
    </recommendedName>
</protein>
<accession>A0A255Y904</accession>
<organism evidence="2 3">
    <name type="scientific">Sandarakinorhabdus cyanobacteriorum</name>
    <dbReference type="NCBI Taxonomy" id="1981098"/>
    <lineage>
        <taxon>Bacteria</taxon>
        <taxon>Pseudomonadati</taxon>
        <taxon>Pseudomonadota</taxon>
        <taxon>Alphaproteobacteria</taxon>
        <taxon>Sphingomonadales</taxon>
        <taxon>Sphingosinicellaceae</taxon>
        <taxon>Sandarakinorhabdus</taxon>
    </lineage>
</organism>
<feature type="signal peptide" evidence="1">
    <location>
        <begin position="1"/>
        <end position="35"/>
    </location>
</feature>
<comment type="caution">
    <text evidence="2">The sequence shown here is derived from an EMBL/GenBank/DDBJ whole genome shotgun (WGS) entry which is preliminary data.</text>
</comment>
<keyword evidence="3" id="KW-1185">Reference proteome</keyword>
<sequence length="238" mass="26934">MKRHRHNHVISHRHGAGMTRLASLAITLLAMPAAAQDVQSWNTLLLQGPVDGKLLLWAELQPRFTSDASRLGQFVARGAVGVRLKHDIDLHAGYHFQHNNPAPGISSDEHRLWQQIMAPVVRNSNGHALITRWRLEERMVENAQDLGWRLRMMWRLQLPLNGKGTAGPLLISESFLAFNSTDWGARRGFDQQRSFVGWLQPLSPHLNLEAGYMHQYANRPGRNPGNHVISITLNRRLG</sequence>
<dbReference type="EMBL" id="NOXT01000121">
    <property type="protein sequence ID" value="OYQ25717.1"/>
    <property type="molecule type" value="Genomic_DNA"/>
</dbReference>
<dbReference type="Pfam" id="PF10677">
    <property type="entry name" value="DUF2490"/>
    <property type="match status" value="1"/>
</dbReference>
<gene>
    <name evidence="2" type="ORF">CHU93_13395</name>
</gene>
<evidence type="ECO:0008006" key="4">
    <source>
        <dbReference type="Google" id="ProtNLM"/>
    </source>
</evidence>
<proteinExistence type="predicted"/>
<dbReference type="InterPro" id="IPR019619">
    <property type="entry name" value="DUF2490"/>
</dbReference>
<dbReference type="Proteomes" id="UP000216991">
    <property type="component" value="Unassembled WGS sequence"/>
</dbReference>
<feature type="chain" id="PRO_5012129282" description="DUF2490 domain-containing protein" evidence="1">
    <location>
        <begin position="36"/>
        <end position="238"/>
    </location>
</feature>
<dbReference type="OrthoDB" id="5381041at2"/>
<evidence type="ECO:0000313" key="2">
    <source>
        <dbReference type="EMBL" id="OYQ25717.1"/>
    </source>
</evidence>
<name>A0A255Y904_9SPHN</name>